<keyword evidence="3" id="KW-0597">Phosphoprotein</keyword>
<comment type="caution">
    <text evidence="10">The sequence shown here is derived from an EMBL/GenBank/DDBJ whole genome shotgun (WGS) entry which is preliminary data.</text>
</comment>
<comment type="catalytic activity">
    <reaction evidence="1">
        <text>ATP + protein L-histidine = ADP + protein N-phospho-L-histidine.</text>
        <dbReference type="EC" id="2.7.13.3"/>
    </reaction>
</comment>
<protein>
    <recommendedName>
        <fullName evidence="2">histidine kinase</fullName>
        <ecNumber evidence="2">2.7.13.3</ecNumber>
    </recommendedName>
</protein>
<keyword evidence="6 10" id="KW-0418">Kinase</keyword>
<evidence type="ECO:0000256" key="1">
    <source>
        <dbReference type="ARBA" id="ARBA00000085"/>
    </source>
</evidence>
<dbReference type="InterPro" id="IPR036890">
    <property type="entry name" value="HATPase_C_sf"/>
</dbReference>
<dbReference type="Proteomes" id="UP000823772">
    <property type="component" value="Unassembled WGS sequence"/>
</dbReference>
<evidence type="ECO:0000259" key="9">
    <source>
        <dbReference type="PROSITE" id="PS50109"/>
    </source>
</evidence>
<dbReference type="InterPro" id="IPR003594">
    <property type="entry name" value="HATPase_dom"/>
</dbReference>
<keyword evidence="8" id="KW-0472">Membrane</keyword>
<organism evidence="10 11">
    <name type="scientific">Candidatus Merdivivens faecigallinarum</name>
    <dbReference type="NCBI Taxonomy" id="2840871"/>
    <lineage>
        <taxon>Bacteria</taxon>
        <taxon>Pseudomonadati</taxon>
        <taxon>Bacteroidota</taxon>
        <taxon>Bacteroidia</taxon>
        <taxon>Bacteroidales</taxon>
        <taxon>Muribaculaceae</taxon>
        <taxon>Muribaculaceae incertae sedis</taxon>
        <taxon>Candidatus Merdivivens</taxon>
    </lineage>
</organism>
<keyword evidence="4" id="KW-0808">Transferase</keyword>
<dbReference type="AlphaFoldDB" id="A0A9D9NPH1"/>
<evidence type="ECO:0000256" key="7">
    <source>
        <dbReference type="ARBA" id="ARBA00022989"/>
    </source>
</evidence>
<dbReference type="Pfam" id="PF02518">
    <property type="entry name" value="HATPase_c"/>
    <property type="match status" value="1"/>
</dbReference>
<keyword evidence="5 8" id="KW-0812">Transmembrane</keyword>
<dbReference type="InterPro" id="IPR003661">
    <property type="entry name" value="HisK_dim/P_dom"/>
</dbReference>
<evidence type="ECO:0000256" key="5">
    <source>
        <dbReference type="ARBA" id="ARBA00022692"/>
    </source>
</evidence>
<reference evidence="10" key="2">
    <citation type="journal article" date="2021" name="PeerJ">
        <title>Extensive microbial diversity within the chicken gut microbiome revealed by metagenomics and culture.</title>
        <authorList>
            <person name="Gilroy R."/>
            <person name="Ravi A."/>
            <person name="Getino M."/>
            <person name="Pursley I."/>
            <person name="Horton D.L."/>
            <person name="Alikhan N.F."/>
            <person name="Baker D."/>
            <person name="Gharbi K."/>
            <person name="Hall N."/>
            <person name="Watson M."/>
            <person name="Adriaenssens E.M."/>
            <person name="Foster-Nyarko E."/>
            <person name="Jarju S."/>
            <person name="Secka A."/>
            <person name="Antonio M."/>
            <person name="Oren A."/>
            <person name="Chaudhuri R.R."/>
            <person name="La Ragione R."/>
            <person name="Hildebrand F."/>
            <person name="Pallen M.J."/>
        </authorList>
    </citation>
    <scope>NUCLEOTIDE SEQUENCE</scope>
    <source>
        <strain evidence="10">B3-2255</strain>
    </source>
</reference>
<dbReference type="PANTHER" id="PTHR45436:SF5">
    <property type="entry name" value="SENSOR HISTIDINE KINASE TRCS"/>
    <property type="match status" value="1"/>
</dbReference>
<dbReference type="CDD" id="cd00082">
    <property type="entry name" value="HisKA"/>
    <property type="match status" value="1"/>
</dbReference>
<dbReference type="Gene3D" id="3.30.565.10">
    <property type="entry name" value="Histidine kinase-like ATPase, C-terminal domain"/>
    <property type="match status" value="1"/>
</dbReference>
<feature type="transmembrane region" description="Helical" evidence="8">
    <location>
        <begin position="138"/>
        <end position="163"/>
    </location>
</feature>
<dbReference type="Pfam" id="PF00512">
    <property type="entry name" value="HisKA"/>
    <property type="match status" value="1"/>
</dbReference>
<evidence type="ECO:0000256" key="2">
    <source>
        <dbReference type="ARBA" id="ARBA00012438"/>
    </source>
</evidence>
<evidence type="ECO:0000256" key="4">
    <source>
        <dbReference type="ARBA" id="ARBA00022679"/>
    </source>
</evidence>
<dbReference type="Gene3D" id="1.10.287.130">
    <property type="match status" value="1"/>
</dbReference>
<dbReference type="InterPro" id="IPR036097">
    <property type="entry name" value="HisK_dim/P_sf"/>
</dbReference>
<proteinExistence type="predicted"/>
<evidence type="ECO:0000256" key="6">
    <source>
        <dbReference type="ARBA" id="ARBA00022777"/>
    </source>
</evidence>
<dbReference type="GO" id="GO:0005886">
    <property type="term" value="C:plasma membrane"/>
    <property type="evidence" value="ECO:0007669"/>
    <property type="project" value="TreeGrafter"/>
</dbReference>
<dbReference type="SUPFAM" id="SSF55874">
    <property type="entry name" value="ATPase domain of HSP90 chaperone/DNA topoisomerase II/histidine kinase"/>
    <property type="match status" value="1"/>
</dbReference>
<dbReference type="InterPro" id="IPR050428">
    <property type="entry name" value="TCS_sensor_his_kinase"/>
</dbReference>
<evidence type="ECO:0000313" key="11">
    <source>
        <dbReference type="Proteomes" id="UP000823772"/>
    </source>
</evidence>
<name>A0A9D9NPH1_9BACT</name>
<evidence type="ECO:0000256" key="8">
    <source>
        <dbReference type="SAM" id="Phobius"/>
    </source>
</evidence>
<dbReference type="GO" id="GO:0000155">
    <property type="term" value="F:phosphorelay sensor kinase activity"/>
    <property type="evidence" value="ECO:0007669"/>
    <property type="project" value="InterPro"/>
</dbReference>
<accession>A0A9D9NPH1</accession>
<feature type="transmembrane region" description="Helical" evidence="8">
    <location>
        <begin position="7"/>
        <end position="25"/>
    </location>
</feature>
<dbReference type="PROSITE" id="PS50109">
    <property type="entry name" value="HIS_KIN"/>
    <property type="match status" value="1"/>
</dbReference>
<evidence type="ECO:0000313" key="10">
    <source>
        <dbReference type="EMBL" id="MBO8480980.1"/>
    </source>
</evidence>
<gene>
    <name evidence="10" type="ORF">IAC87_00315</name>
</gene>
<evidence type="ECO:0000256" key="3">
    <source>
        <dbReference type="ARBA" id="ARBA00022553"/>
    </source>
</evidence>
<reference evidence="10" key="1">
    <citation type="submission" date="2020-10" db="EMBL/GenBank/DDBJ databases">
        <authorList>
            <person name="Gilroy R."/>
        </authorList>
    </citation>
    <scope>NUCLEOTIDE SEQUENCE</scope>
    <source>
        <strain evidence="10">B3-2255</strain>
    </source>
</reference>
<dbReference type="EC" id="2.7.13.3" evidence="2"/>
<keyword evidence="7 8" id="KW-1133">Transmembrane helix</keyword>
<dbReference type="SUPFAM" id="SSF47384">
    <property type="entry name" value="Homodimeric domain of signal transducing histidine kinase"/>
    <property type="match status" value="1"/>
</dbReference>
<sequence length="425" mass="48797">MKLITRILINTTVSLIVIISAWMIFTYHTTVSEVYEEIDEYLEKYAEGLIHRFESGVSPDSVAINFWVNSNCFMERISESYGKGNPEWTFENDEIYLDDIREEQDVRALAFNYNFPDGRWYRITVISPSFDKEDFSAILVNSSIILGGVLVLAIISIIAFIIYRRMRPMYKLLDWLRKHRVGEPADFTGGKKEMTELRLIREAVMDSVERTNEIYEQQKLFIGNASHEMQTPLAVCKNSVEMLAEDPDITEKQLVHLERIDDRLAYLSKLNKTLLMLSKIDNDKFEDTEEVSLGKLADECSEDVSEIYSEKNISLEISGNSEIRTKMDPTLAGALVSNLIRNAFIHNKEGGHVHIIKKDRKLTVANTSQTGPLDENEIYKRFYKGDSSSKSTGLGLSIVDAICKRYGFRIVYSYKDGMHFFTIDL</sequence>
<dbReference type="PANTHER" id="PTHR45436">
    <property type="entry name" value="SENSOR HISTIDINE KINASE YKOH"/>
    <property type="match status" value="1"/>
</dbReference>
<dbReference type="EMBL" id="JADILY010000006">
    <property type="protein sequence ID" value="MBO8480980.1"/>
    <property type="molecule type" value="Genomic_DNA"/>
</dbReference>
<dbReference type="SMART" id="SM00388">
    <property type="entry name" value="HisKA"/>
    <property type="match status" value="1"/>
</dbReference>
<dbReference type="InterPro" id="IPR005467">
    <property type="entry name" value="His_kinase_dom"/>
</dbReference>
<dbReference type="SMART" id="SM00387">
    <property type="entry name" value="HATPase_c"/>
    <property type="match status" value="1"/>
</dbReference>
<feature type="domain" description="Histidine kinase" evidence="9">
    <location>
        <begin position="224"/>
        <end position="425"/>
    </location>
</feature>